<comment type="caution">
    <text evidence="2">The sequence shown here is derived from an EMBL/GenBank/DDBJ whole genome shotgun (WGS) entry which is preliminary data.</text>
</comment>
<protein>
    <submittedName>
        <fullName evidence="2">Uncharacterized protein</fullName>
    </submittedName>
</protein>
<accession>A0ABP0HB80</accession>
<gene>
    <name evidence="2" type="ORF">CCMP2556_LOCUS726</name>
</gene>
<dbReference type="EMBL" id="CAXAMN010000223">
    <property type="protein sequence ID" value="CAK8987048.1"/>
    <property type="molecule type" value="Genomic_DNA"/>
</dbReference>
<sequence length="382" mass="43262">MAETQLVQEEEQLSHPSQMSHPVEPLSDSQMPATQVEDLVEGLKCSKCLNEVTAETLAAQKCKGQKTVTCKSCHAVTETLRRNLGDFPSEWDIMDPSEQAGFWRHCVALKQSDDSVLRYKAIRAVLSKAISSVVERQKASVVEEEFRPLSYWERMGYCTDDIEAHGEYRQCPVVGAVSSVPVQKKTDAVIMKHVEESVMRSERDCKRKRCPRETPAPKKKAKKGEPQTVEAPVPLTEKQQQLKRDLVNLTDLRSDSEDEDWKAERKEAAAAKKKQVADQKKILSMSHKLMLLAPPQIEKYKKTEKIFEKYDIKDETKTTFGEVKDTIETWLSQAQQILKMAATSKAYGWDDVGFESEKDISAKIKEGTTIVKQINTEKRALA</sequence>
<dbReference type="Proteomes" id="UP001642484">
    <property type="component" value="Unassembled WGS sequence"/>
</dbReference>
<feature type="region of interest" description="Disordered" evidence="1">
    <location>
        <begin position="1"/>
        <end position="30"/>
    </location>
</feature>
<feature type="region of interest" description="Disordered" evidence="1">
    <location>
        <begin position="201"/>
        <end position="237"/>
    </location>
</feature>
<name>A0ABP0HB80_9DINO</name>
<proteinExistence type="predicted"/>
<evidence type="ECO:0000313" key="2">
    <source>
        <dbReference type="EMBL" id="CAK8987048.1"/>
    </source>
</evidence>
<evidence type="ECO:0000256" key="1">
    <source>
        <dbReference type="SAM" id="MobiDB-lite"/>
    </source>
</evidence>
<keyword evidence="3" id="KW-1185">Reference proteome</keyword>
<feature type="compositionally biased region" description="Basic and acidic residues" evidence="1">
    <location>
        <begin position="201"/>
        <end position="216"/>
    </location>
</feature>
<organism evidence="2 3">
    <name type="scientific">Durusdinium trenchii</name>
    <dbReference type="NCBI Taxonomy" id="1381693"/>
    <lineage>
        <taxon>Eukaryota</taxon>
        <taxon>Sar</taxon>
        <taxon>Alveolata</taxon>
        <taxon>Dinophyceae</taxon>
        <taxon>Suessiales</taxon>
        <taxon>Symbiodiniaceae</taxon>
        <taxon>Durusdinium</taxon>
    </lineage>
</organism>
<evidence type="ECO:0000313" key="3">
    <source>
        <dbReference type="Proteomes" id="UP001642484"/>
    </source>
</evidence>
<reference evidence="2 3" key="1">
    <citation type="submission" date="2024-02" db="EMBL/GenBank/DDBJ databases">
        <authorList>
            <person name="Chen Y."/>
            <person name="Shah S."/>
            <person name="Dougan E. K."/>
            <person name="Thang M."/>
            <person name="Chan C."/>
        </authorList>
    </citation>
    <scope>NUCLEOTIDE SEQUENCE [LARGE SCALE GENOMIC DNA]</scope>
</reference>